<accession>A0ABR0QSD4</accession>
<dbReference type="EMBL" id="JARKNE010000002">
    <property type="protein sequence ID" value="KAK5842236.1"/>
    <property type="molecule type" value="Genomic_DNA"/>
</dbReference>
<evidence type="ECO:0000313" key="2">
    <source>
        <dbReference type="Proteomes" id="UP001358586"/>
    </source>
</evidence>
<evidence type="ECO:0000313" key="1">
    <source>
        <dbReference type="EMBL" id="KAK5842236.1"/>
    </source>
</evidence>
<dbReference type="Proteomes" id="UP001358586">
    <property type="component" value="Chromosome 2"/>
</dbReference>
<sequence>MGHFTMPVIIMLPTSANGAKSGHSAVNEDDDVEGAFEDILAPKHVPPLATSSQATQPSSEINVSIIDALHSLSNDVQGLKDKVRTHRDKINSWLSTLEM</sequence>
<organism evidence="1 2">
    <name type="scientific">Gossypium arboreum</name>
    <name type="common">Tree cotton</name>
    <name type="synonym">Gossypium nanking</name>
    <dbReference type="NCBI Taxonomy" id="29729"/>
    <lineage>
        <taxon>Eukaryota</taxon>
        <taxon>Viridiplantae</taxon>
        <taxon>Streptophyta</taxon>
        <taxon>Embryophyta</taxon>
        <taxon>Tracheophyta</taxon>
        <taxon>Spermatophyta</taxon>
        <taxon>Magnoliopsida</taxon>
        <taxon>eudicotyledons</taxon>
        <taxon>Gunneridae</taxon>
        <taxon>Pentapetalae</taxon>
        <taxon>rosids</taxon>
        <taxon>malvids</taxon>
        <taxon>Malvales</taxon>
        <taxon>Malvaceae</taxon>
        <taxon>Malvoideae</taxon>
        <taxon>Gossypium</taxon>
    </lineage>
</organism>
<keyword evidence="2" id="KW-1185">Reference proteome</keyword>
<protein>
    <submittedName>
        <fullName evidence="1">Uncharacterized protein</fullName>
    </submittedName>
</protein>
<name>A0ABR0QSD4_GOSAR</name>
<gene>
    <name evidence="1" type="ORF">PVK06_004570</name>
</gene>
<proteinExistence type="predicted"/>
<comment type="caution">
    <text evidence="1">The sequence shown here is derived from an EMBL/GenBank/DDBJ whole genome shotgun (WGS) entry which is preliminary data.</text>
</comment>
<reference evidence="1 2" key="1">
    <citation type="submission" date="2023-03" db="EMBL/GenBank/DDBJ databases">
        <title>WGS of Gossypium arboreum.</title>
        <authorList>
            <person name="Yu D."/>
        </authorList>
    </citation>
    <scope>NUCLEOTIDE SEQUENCE [LARGE SCALE GENOMIC DNA]</scope>
    <source>
        <tissue evidence="1">Leaf</tissue>
    </source>
</reference>